<keyword evidence="1" id="KW-1133">Transmembrane helix</keyword>
<dbReference type="OrthoDB" id="2168623at2"/>
<keyword evidence="1" id="KW-0472">Membrane</keyword>
<dbReference type="Proteomes" id="UP000238205">
    <property type="component" value="Unassembled WGS sequence"/>
</dbReference>
<keyword evidence="1" id="KW-0812">Transmembrane</keyword>
<name>A0A2T0W8V4_9LACT</name>
<evidence type="ECO:0000313" key="2">
    <source>
        <dbReference type="EMBL" id="PRY83140.1"/>
    </source>
</evidence>
<sequence>MYAFWLEAERFYTFTMPIIVIILLTLAFGYVFVVSYTEKGHKSRRLMTGGFSLMMVFSLGYFIYGHNEYSYWVEQNDHIHPGIRKHTYILGIQTDEDEQLVQAFQRASSVQRNLTELDMYEAEKVVQVFNYNYLGSRDETHYFSFGEDDQYAFRIRTDINWTDDTREIQGWQFQLTDERFETIGFTGQFNTFFDSLYLPVDEQRELQDLTGFQMVSTEDIFSGWTFGSQQF</sequence>
<dbReference type="EMBL" id="PVTO01000006">
    <property type="protein sequence ID" value="PRY83140.1"/>
    <property type="molecule type" value="Genomic_DNA"/>
</dbReference>
<feature type="transmembrane region" description="Helical" evidence="1">
    <location>
        <begin position="46"/>
        <end position="64"/>
    </location>
</feature>
<feature type="transmembrane region" description="Helical" evidence="1">
    <location>
        <begin position="12"/>
        <end position="34"/>
    </location>
</feature>
<protein>
    <submittedName>
        <fullName evidence="2">Uncharacterized protein</fullName>
    </submittedName>
</protein>
<dbReference type="AlphaFoldDB" id="A0A2T0W8V4"/>
<dbReference type="RefSeq" id="WP_106192024.1">
    <property type="nucleotide sequence ID" value="NZ_PVTO01000006.1"/>
</dbReference>
<gene>
    <name evidence="2" type="ORF">CLV38_10645</name>
</gene>
<keyword evidence="3" id="KW-1185">Reference proteome</keyword>
<reference evidence="2 3" key="1">
    <citation type="submission" date="2018-03" db="EMBL/GenBank/DDBJ databases">
        <title>Genomic Encyclopedia of Archaeal and Bacterial Type Strains, Phase II (KMG-II): from individual species to whole genera.</title>
        <authorList>
            <person name="Goeker M."/>
        </authorList>
    </citation>
    <scope>NUCLEOTIDE SEQUENCE [LARGE SCALE GENOMIC DNA]</scope>
    <source>
        <strain evidence="2 3">DSM 13175</strain>
    </source>
</reference>
<accession>A0A2T0W8V4</accession>
<evidence type="ECO:0000256" key="1">
    <source>
        <dbReference type="SAM" id="Phobius"/>
    </source>
</evidence>
<evidence type="ECO:0000313" key="3">
    <source>
        <dbReference type="Proteomes" id="UP000238205"/>
    </source>
</evidence>
<comment type="caution">
    <text evidence="2">The sequence shown here is derived from an EMBL/GenBank/DDBJ whole genome shotgun (WGS) entry which is preliminary data.</text>
</comment>
<proteinExistence type="predicted"/>
<organism evidence="2 3">
    <name type="scientific">Alkalibacterium olivapovliticus</name>
    <dbReference type="NCBI Taxonomy" id="99907"/>
    <lineage>
        <taxon>Bacteria</taxon>
        <taxon>Bacillati</taxon>
        <taxon>Bacillota</taxon>
        <taxon>Bacilli</taxon>
        <taxon>Lactobacillales</taxon>
        <taxon>Carnobacteriaceae</taxon>
        <taxon>Alkalibacterium</taxon>
    </lineage>
</organism>